<sequence length="223" mass="25137">SQAGRHHPIPPDRCQRAERDTIFALSSGAGKCGLAVIRTSGPDSHAALVSLAGKVPLARTAALRRIRRPDSGETLDRGLVIWFPDIPSIPLLDIEKVPLLDIGHGKVLLLDIERSLCWSCYWTLILDIGKVSMLDIDVGHRMVPLVDIKRSYCWTSILDIKISHWQTWMLDIDRVPLLDIERPYCWTLILDIGKVSLADIERSYCWTLIRSYCWTLKGPIAGY</sequence>
<protein>
    <recommendedName>
        <fullName evidence="1">GTP-binding protein TrmE N-terminal domain-containing protein</fullName>
    </recommendedName>
</protein>
<dbReference type="InParanoid" id="A0A803TA92"/>
<reference evidence="2" key="2">
    <citation type="submission" date="2025-08" db="UniProtKB">
        <authorList>
            <consortium name="Ensembl"/>
        </authorList>
    </citation>
    <scope>IDENTIFICATION</scope>
</reference>
<dbReference type="AlphaFoldDB" id="A0A803TA92"/>
<organism evidence="2 3">
    <name type="scientific">Anolis carolinensis</name>
    <name type="common">Green anole</name>
    <name type="synonym">American chameleon</name>
    <dbReference type="NCBI Taxonomy" id="28377"/>
    <lineage>
        <taxon>Eukaryota</taxon>
        <taxon>Metazoa</taxon>
        <taxon>Chordata</taxon>
        <taxon>Craniata</taxon>
        <taxon>Vertebrata</taxon>
        <taxon>Euteleostomi</taxon>
        <taxon>Lepidosauria</taxon>
        <taxon>Squamata</taxon>
        <taxon>Bifurcata</taxon>
        <taxon>Unidentata</taxon>
        <taxon>Episquamata</taxon>
        <taxon>Toxicofera</taxon>
        <taxon>Iguania</taxon>
        <taxon>Dactyloidae</taxon>
        <taxon>Anolis</taxon>
    </lineage>
</organism>
<proteinExistence type="predicted"/>
<evidence type="ECO:0000313" key="3">
    <source>
        <dbReference type="Proteomes" id="UP000001646"/>
    </source>
</evidence>
<dbReference type="Ensembl" id="ENSACAT00000056903.1">
    <property type="protein sequence ID" value="ENSACAP00000032132.1"/>
    <property type="gene ID" value="ENSACAG00000035158.1"/>
</dbReference>
<feature type="domain" description="GTP-binding protein TrmE N-terminal" evidence="1">
    <location>
        <begin position="21"/>
        <end position="85"/>
    </location>
</feature>
<evidence type="ECO:0000259" key="1">
    <source>
        <dbReference type="Pfam" id="PF10396"/>
    </source>
</evidence>
<dbReference type="SUPFAM" id="SSF103025">
    <property type="entry name" value="Folate-binding domain"/>
    <property type="match status" value="1"/>
</dbReference>
<dbReference type="InterPro" id="IPR027266">
    <property type="entry name" value="TrmE/GcvT-like"/>
</dbReference>
<reference evidence="2" key="3">
    <citation type="submission" date="2025-09" db="UniProtKB">
        <authorList>
            <consortium name="Ensembl"/>
        </authorList>
    </citation>
    <scope>IDENTIFICATION</scope>
</reference>
<dbReference type="Proteomes" id="UP000001646">
    <property type="component" value="Unplaced"/>
</dbReference>
<evidence type="ECO:0000313" key="2">
    <source>
        <dbReference type="Ensembl" id="ENSACAP00000032132.1"/>
    </source>
</evidence>
<keyword evidence="3" id="KW-1185">Reference proteome</keyword>
<reference evidence="2" key="1">
    <citation type="submission" date="2009-12" db="EMBL/GenBank/DDBJ databases">
        <title>The Genome Sequence of Anolis carolinensis (Green Anole Lizard).</title>
        <authorList>
            <consortium name="The Genome Sequencing Platform"/>
            <person name="Di Palma F."/>
            <person name="Alfoldi J."/>
            <person name="Heiman D."/>
            <person name="Young S."/>
            <person name="Grabherr M."/>
            <person name="Johnson J."/>
            <person name="Lander E.S."/>
            <person name="Lindblad-Toh K."/>
        </authorList>
    </citation>
    <scope>NUCLEOTIDE SEQUENCE [LARGE SCALE GENOMIC DNA]</scope>
    <source>
        <strain evidence="2">JBL SC #1</strain>
    </source>
</reference>
<accession>A0A803TA92</accession>
<dbReference type="Pfam" id="PF10396">
    <property type="entry name" value="TrmE_N"/>
    <property type="match status" value="1"/>
</dbReference>
<name>A0A803TA92_ANOCA</name>
<dbReference type="InterPro" id="IPR018948">
    <property type="entry name" value="GTP-bd_TrmE_N"/>
</dbReference>
<dbReference type="Gene3D" id="3.30.1360.120">
    <property type="entry name" value="Probable tRNA modification gtpase trme, domain 1"/>
    <property type="match status" value="1"/>
</dbReference>